<dbReference type="Pfam" id="PF08543">
    <property type="entry name" value="Phos_pyr_kin"/>
    <property type="match status" value="1"/>
</dbReference>
<evidence type="ECO:0000313" key="8">
    <source>
        <dbReference type="EMBL" id="PWR22606.1"/>
    </source>
</evidence>
<evidence type="ECO:0000256" key="4">
    <source>
        <dbReference type="ARBA" id="ARBA00022741"/>
    </source>
</evidence>
<evidence type="ECO:0000256" key="1">
    <source>
        <dbReference type="ARBA" id="ARBA00004948"/>
    </source>
</evidence>
<accession>A0A317E8S5</accession>
<dbReference type="GO" id="GO:0005829">
    <property type="term" value="C:cytosol"/>
    <property type="evidence" value="ECO:0007669"/>
    <property type="project" value="TreeGrafter"/>
</dbReference>
<evidence type="ECO:0000259" key="7">
    <source>
        <dbReference type="Pfam" id="PF08543"/>
    </source>
</evidence>
<keyword evidence="4" id="KW-0547">Nucleotide-binding</keyword>
<keyword evidence="3" id="KW-0808">Transferase</keyword>
<dbReference type="GO" id="GO:0008902">
    <property type="term" value="F:hydroxymethylpyrimidine kinase activity"/>
    <property type="evidence" value="ECO:0007669"/>
    <property type="project" value="UniProtKB-EC"/>
</dbReference>
<dbReference type="AlphaFoldDB" id="A0A317E8S5"/>
<dbReference type="UniPathway" id="UPA00060">
    <property type="reaction ID" value="UER00138"/>
</dbReference>
<dbReference type="InterPro" id="IPR029056">
    <property type="entry name" value="Ribokinase-like"/>
</dbReference>
<dbReference type="PANTHER" id="PTHR20858">
    <property type="entry name" value="PHOSPHOMETHYLPYRIMIDINE KINASE"/>
    <property type="match status" value="1"/>
</dbReference>
<sequence>MTKANRGRVLIVAGSDSGGGAGIQADIKTVTALGGYAMTAITALTIQDTLGVHGIVDIPSEAVTRQMAVCLDDIGADAVKTGMLHSVDTVDAVLAGLDRASAPNLLVVDPVMVAKGGTSLTTDATVEALRTRLIPRASVITPNLPEASVLLGRPVTHIGDMDRAAFDLLALGCGAVLLKGGHLDGELLRDVLVVPEGLVYFDDPRIATTSTHGTGCTLASAIATGLAQGLDLVAAVKRARAYVRRALATAPGLGQGHGPLNHGHTVQPFGL</sequence>
<evidence type="ECO:0000256" key="3">
    <source>
        <dbReference type="ARBA" id="ARBA00022679"/>
    </source>
</evidence>
<dbReference type="InterPro" id="IPR013749">
    <property type="entry name" value="PM/HMP-P_kinase-1"/>
</dbReference>
<keyword evidence="9" id="KW-1185">Reference proteome</keyword>
<dbReference type="FunFam" id="3.40.1190.20:FF:000003">
    <property type="entry name" value="Phosphomethylpyrimidine kinase ThiD"/>
    <property type="match status" value="1"/>
</dbReference>
<name>A0A317E8S5_9PROT</name>
<evidence type="ECO:0000256" key="6">
    <source>
        <dbReference type="ARBA" id="ARBA00022840"/>
    </source>
</evidence>
<evidence type="ECO:0000256" key="2">
    <source>
        <dbReference type="ARBA" id="ARBA00012135"/>
    </source>
</evidence>
<evidence type="ECO:0000313" key="9">
    <source>
        <dbReference type="Proteomes" id="UP000245461"/>
    </source>
</evidence>
<dbReference type="InterPro" id="IPR004399">
    <property type="entry name" value="HMP/HMP-P_kinase_dom"/>
</dbReference>
<feature type="domain" description="Pyridoxamine kinase/Phosphomethylpyrimidine kinase" evidence="7">
    <location>
        <begin position="16"/>
        <end position="261"/>
    </location>
</feature>
<dbReference type="Gene3D" id="3.40.1190.20">
    <property type="match status" value="1"/>
</dbReference>
<dbReference type="EC" id="2.7.1.49" evidence="2"/>
<dbReference type="RefSeq" id="WP_109906078.1">
    <property type="nucleotide sequence ID" value="NZ_QGLE01000006.1"/>
</dbReference>
<keyword evidence="6" id="KW-0067">ATP-binding</keyword>
<reference evidence="8 9" key="1">
    <citation type="submission" date="2018-05" db="EMBL/GenBank/DDBJ databases">
        <title>Zavarzinia sp. HR-AS.</title>
        <authorList>
            <person name="Lee Y."/>
            <person name="Jeon C.O."/>
        </authorList>
    </citation>
    <scope>NUCLEOTIDE SEQUENCE [LARGE SCALE GENOMIC DNA]</scope>
    <source>
        <strain evidence="8 9">HR-AS</strain>
    </source>
</reference>
<dbReference type="CDD" id="cd01169">
    <property type="entry name" value="HMPP_kinase"/>
    <property type="match status" value="1"/>
</dbReference>
<dbReference type="GO" id="GO:0009228">
    <property type="term" value="P:thiamine biosynthetic process"/>
    <property type="evidence" value="ECO:0007669"/>
    <property type="project" value="InterPro"/>
</dbReference>
<dbReference type="GO" id="GO:0008972">
    <property type="term" value="F:phosphomethylpyrimidine kinase activity"/>
    <property type="evidence" value="ECO:0007669"/>
    <property type="project" value="InterPro"/>
</dbReference>
<organism evidence="8 9">
    <name type="scientific">Zavarzinia aquatilis</name>
    <dbReference type="NCBI Taxonomy" id="2211142"/>
    <lineage>
        <taxon>Bacteria</taxon>
        <taxon>Pseudomonadati</taxon>
        <taxon>Pseudomonadota</taxon>
        <taxon>Alphaproteobacteria</taxon>
        <taxon>Rhodospirillales</taxon>
        <taxon>Zavarziniaceae</taxon>
        <taxon>Zavarzinia</taxon>
    </lineage>
</organism>
<dbReference type="EMBL" id="QGLE01000006">
    <property type="protein sequence ID" value="PWR22606.1"/>
    <property type="molecule type" value="Genomic_DNA"/>
</dbReference>
<dbReference type="SUPFAM" id="SSF53613">
    <property type="entry name" value="Ribokinase-like"/>
    <property type="match status" value="1"/>
</dbReference>
<comment type="pathway">
    <text evidence="1">Cofactor biosynthesis; thiamine diphosphate biosynthesis.</text>
</comment>
<evidence type="ECO:0000256" key="5">
    <source>
        <dbReference type="ARBA" id="ARBA00022777"/>
    </source>
</evidence>
<gene>
    <name evidence="8" type="primary">thiD</name>
    <name evidence="8" type="ORF">DKG74_12100</name>
</gene>
<dbReference type="NCBIfam" id="TIGR00097">
    <property type="entry name" value="HMP-P_kinase"/>
    <property type="match status" value="1"/>
</dbReference>
<proteinExistence type="predicted"/>
<dbReference type="GO" id="GO:0009229">
    <property type="term" value="P:thiamine diphosphate biosynthetic process"/>
    <property type="evidence" value="ECO:0007669"/>
    <property type="project" value="UniProtKB-UniPathway"/>
</dbReference>
<dbReference type="GO" id="GO:0005524">
    <property type="term" value="F:ATP binding"/>
    <property type="evidence" value="ECO:0007669"/>
    <property type="project" value="UniProtKB-KW"/>
</dbReference>
<protein>
    <recommendedName>
        <fullName evidence="2">hydroxymethylpyrimidine kinase</fullName>
        <ecNumber evidence="2">2.7.1.49</ecNumber>
    </recommendedName>
</protein>
<dbReference type="Proteomes" id="UP000245461">
    <property type="component" value="Unassembled WGS sequence"/>
</dbReference>
<dbReference type="OrthoDB" id="9810880at2"/>
<keyword evidence="5 8" id="KW-0418">Kinase</keyword>
<dbReference type="PANTHER" id="PTHR20858:SF17">
    <property type="entry name" value="HYDROXYMETHYLPYRIMIDINE_PHOSPHOMETHYLPYRIMIDINE KINASE THI20-RELATED"/>
    <property type="match status" value="1"/>
</dbReference>
<comment type="caution">
    <text evidence="8">The sequence shown here is derived from an EMBL/GenBank/DDBJ whole genome shotgun (WGS) entry which is preliminary data.</text>
</comment>